<keyword evidence="2" id="KW-1185">Reference proteome</keyword>
<reference evidence="1 2" key="1">
    <citation type="submission" date="2023-07" db="EMBL/GenBank/DDBJ databases">
        <title>Genomic Encyclopedia of Type Strains, Phase IV (KMG-IV): sequencing the most valuable type-strain genomes for metagenomic binning, comparative biology and taxonomic classification.</title>
        <authorList>
            <person name="Goeker M."/>
        </authorList>
    </citation>
    <scope>NUCLEOTIDE SEQUENCE [LARGE SCALE GENOMIC DNA]</scope>
    <source>
        <strain evidence="1 2">DSM 102814</strain>
    </source>
</reference>
<organism evidence="1 2">
    <name type="scientific">Mesonia maritima</name>
    <dbReference type="NCBI Taxonomy" id="1793873"/>
    <lineage>
        <taxon>Bacteria</taxon>
        <taxon>Pseudomonadati</taxon>
        <taxon>Bacteroidota</taxon>
        <taxon>Flavobacteriia</taxon>
        <taxon>Flavobacteriales</taxon>
        <taxon>Flavobacteriaceae</taxon>
        <taxon>Mesonia</taxon>
    </lineage>
</organism>
<protein>
    <submittedName>
        <fullName evidence="1">Uncharacterized protein</fullName>
    </submittedName>
</protein>
<comment type="caution">
    <text evidence="1">The sequence shown here is derived from an EMBL/GenBank/DDBJ whole genome shotgun (WGS) entry which is preliminary data.</text>
</comment>
<sequence length="132" mass="15756">MKMSDSKYIKEALEFHEFEFGKFYFFKRFIVAEIADDVTYTWENAKEVLAVVDSIYPQDFAPYYVSNKINSYAIDPTIWVNVRRSHRKVKAYFIIEKTRMAKLNFLFEQKFFEGVIKKFPSLEDAIECIKNS</sequence>
<dbReference type="RefSeq" id="WP_309728394.1">
    <property type="nucleotide sequence ID" value="NZ_JAVDQA010000005.1"/>
</dbReference>
<name>A0ABU1K9Q1_9FLAO</name>
<evidence type="ECO:0000313" key="2">
    <source>
        <dbReference type="Proteomes" id="UP001257659"/>
    </source>
</evidence>
<gene>
    <name evidence="1" type="ORF">GGR31_001883</name>
</gene>
<dbReference type="EMBL" id="JAVDQA010000005">
    <property type="protein sequence ID" value="MDR6301232.1"/>
    <property type="molecule type" value="Genomic_DNA"/>
</dbReference>
<evidence type="ECO:0000313" key="1">
    <source>
        <dbReference type="EMBL" id="MDR6301232.1"/>
    </source>
</evidence>
<accession>A0ABU1K9Q1</accession>
<proteinExistence type="predicted"/>
<dbReference type="Proteomes" id="UP001257659">
    <property type="component" value="Unassembled WGS sequence"/>
</dbReference>